<evidence type="ECO:0000313" key="2">
    <source>
        <dbReference type="Proteomes" id="UP000789920"/>
    </source>
</evidence>
<feature type="non-terminal residue" evidence="1">
    <location>
        <position position="432"/>
    </location>
</feature>
<protein>
    <submittedName>
        <fullName evidence="1">15219_t:CDS:1</fullName>
    </submittedName>
</protein>
<gene>
    <name evidence="1" type="ORF">RPERSI_LOCUS13219</name>
</gene>
<dbReference type="Proteomes" id="UP000789920">
    <property type="component" value="Unassembled WGS sequence"/>
</dbReference>
<comment type="caution">
    <text evidence="1">The sequence shown here is derived from an EMBL/GenBank/DDBJ whole genome shotgun (WGS) entry which is preliminary data.</text>
</comment>
<dbReference type="EMBL" id="CAJVQC010029098">
    <property type="protein sequence ID" value="CAG8741704.1"/>
    <property type="molecule type" value="Genomic_DNA"/>
</dbReference>
<name>A0ACA9QBL3_9GLOM</name>
<accession>A0ACA9QBL3</accession>
<organism evidence="1 2">
    <name type="scientific">Racocetra persica</name>
    <dbReference type="NCBI Taxonomy" id="160502"/>
    <lineage>
        <taxon>Eukaryota</taxon>
        <taxon>Fungi</taxon>
        <taxon>Fungi incertae sedis</taxon>
        <taxon>Mucoromycota</taxon>
        <taxon>Glomeromycotina</taxon>
        <taxon>Glomeromycetes</taxon>
        <taxon>Diversisporales</taxon>
        <taxon>Gigasporaceae</taxon>
        <taxon>Racocetra</taxon>
    </lineage>
</organism>
<sequence length="432" mass="50138">MASEDTKDTVTVGEFLELQKILEEEAREVLPWNFDRCTYSKGYLRQAVYACKTCKSSTGSGPGGVCYSCSIACHADHDLIELFNKRNFRCDCGAARFEGSACQLEPKPQDALNENNFYNHNFEGRFCWCKVEYDPEREEANMHQCVLCEDWFHENCIDGEKQGEKNFSLPDLDSFEEYICRTCTSKHSFLKLYKNSYMFFSGATVRKNEEVKTTDNDKKQKNDQLQVETSVLTNKRKLSDGQEIDLKITALSKKAKNENECKLERWESVKDSIDVDLFCIQNWRDELCRCNKCMCLYKSHQIEFILQEEETYEPPHDDDTHTSLFDSGMKFLTQMDRVTAIEGFYFTRFVLIYSLFSALTQTLFIGAIAYTKLKDDLVEFLKPFDDSGKTVTEQDVRAFFESPDIRVSRIEMYLAIDDNFILAQVITPYLVQ</sequence>
<proteinExistence type="predicted"/>
<evidence type="ECO:0000313" key="1">
    <source>
        <dbReference type="EMBL" id="CAG8741704.1"/>
    </source>
</evidence>
<keyword evidence="2" id="KW-1185">Reference proteome</keyword>
<reference evidence="1" key="1">
    <citation type="submission" date="2021-06" db="EMBL/GenBank/DDBJ databases">
        <authorList>
            <person name="Kallberg Y."/>
            <person name="Tangrot J."/>
            <person name="Rosling A."/>
        </authorList>
    </citation>
    <scope>NUCLEOTIDE SEQUENCE</scope>
    <source>
        <strain evidence="1">MA461A</strain>
    </source>
</reference>